<feature type="region of interest" description="Disordered" evidence="1">
    <location>
        <begin position="1"/>
        <end position="53"/>
    </location>
</feature>
<feature type="non-terminal residue" evidence="2">
    <location>
        <position position="1"/>
    </location>
</feature>
<protein>
    <submittedName>
        <fullName evidence="2">Uncharacterized protein</fullName>
    </submittedName>
</protein>
<feature type="non-terminal residue" evidence="2">
    <location>
        <position position="53"/>
    </location>
</feature>
<organism evidence="2">
    <name type="scientific">marine metagenome</name>
    <dbReference type="NCBI Taxonomy" id="408172"/>
    <lineage>
        <taxon>unclassified sequences</taxon>
        <taxon>metagenomes</taxon>
        <taxon>ecological metagenomes</taxon>
    </lineage>
</organism>
<gene>
    <name evidence="2" type="ORF">METZ01_LOCUS388306</name>
</gene>
<accession>A0A382UMQ3</accession>
<feature type="compositionally biased region" description="Basic and acidic residues" evidence="1">
    <location>
        <begin position="41"/>
        <end position="53"/>
    </location>
</feature>
<dbReference type="EMBL" id="UINC01145367">
    <property type="protein sequence ID" value="SVD35452.1"/>
    <property type="molecule type" value="Genomic_DNA"/>
</dbReference>
<proteinExistence type="predicted"/>
<evidence type="ECO:0000256" key="1">
    <source>
        <dbReference type="SAM" id="MobiDB-lite"/>
    </source>
</evidence>
<dbReference type="AlphaFoldDB" id="A0A382UMQ3"/>
<reference evidence="2" key="1">
    <citation type="submission" date="2018-05" db="EMBL/GenBank/DDBJ databases">
        <authorList>
            <person name="Lanie J.A."/>
            <person name="Ng W.-L."/>
            <person name="Kazmierczak K.M."/>
            <person name="Andrzejewski T.M."/>
            <person name="Davidsen T.M."/>
            <person name="Wayne K.J."/>
            <person name="Tettelin H."/>
            <person name="Glass J.I."/>
            <person name="Rusch D."/>
            <person name="Podicherti R."/>
            <person name="Tsui H.-C.T."/>
            <person name="Winkler M.E."/>
        </authorList>
    </citation>
    <scope>NUCLEOTIDE SEQUENCE</scope>
</reference>
<name>A0A382UMQ3_9ZZZZ</name>
<sequence length="53" mass="6015">DHRGRLAAQREIHHLRPPAHSGRVAPAQHEWPARVRAPQQSEDRKETPAPRGV</sequence>
<evidence type="ECO:0000313" key="2">
    <source>
        <dbReference type="EMBL" id="SVD35452.1"/>
    </source>
</evidence>